<dbReference type="InterPro" id="IPR052020">
    <property type="entry name" value="Cyclic_di-GMP/3'3'-cGAMP_PDE"/>
</dbReference>
<dbReference type="Proteomes" id="UP000002742">
    <property type="component" value="Chromosome"/>
</dbReference>
<proteinExistence type="predicted"/>
<dbReference type="InterPro" id="IPR003607">
    <property type="entry name" value="HD/PDEase_dom"/>
</dbReference>
<dbReference type="InterPro" id="IPR001789">
    <property type="entry name" value="Sig_transdc_resp-reg_receiver"/>
</dbReference>
<dbReference type="SUPFAM" id="SSF52172">
    <property type="entry name" value="CheY-like"/>
    <property type="match status" value="1"/>
</dbReference>
<evidence type="ECO:0000259" key="4">
    <source>
        <dbReference type="PROSITE" id="PS51832"/>
    </source>
</evidence>
<dbReference type="GO" id="GO:0000160">
    <property type="term" value="P:phosphorelay signal transduction system"/>
    <property type="evidence" value="ECO:0007669"/>
    <property type="project" value="InterPro"/>
</dbReference>
<gene>
    <name evidence="5" type="ordered locus">Mmol_0907</name>
</gene>
<dbReference type="FunFam" id="1.10.3210.10:FF:000018">
    <property type="entry name" value="Two-component system response regulator"/>
    <property type="match status" value="1"/>
</dbReference>
<dbReference type="PROSITE" id="PS51832">
    <property type="entry name" value="HD_GYP"/>
    <property type="match status" value="1"/>
</dbReference>
<dbReference type="AlphaFoldDB" id="C6WV67"/>
<reference evidence="6" key="1">
    <citation type="submission" date="2009-07" db="EMBL/GenBank/DDBJ databases">
        <title>Complete sequence of Methylotenera mobilis JLW8.</title>
        <authorList>
            <consortium name="US DOE Joint Genome Institute"/>
            <person name="Lucas S."/>
            <person name="Copeland A."/>
            <person name="Lapidus A."/>
            <person name="Glavina del Rio T."/>
            <person name="Tice H."/>
            <person name="Bruce D."/>
            <person name="Goodwin L."/>
            <person name="Pitluck S."/>
            <person name="LaButti K.M."/>
            <person name="Clum A."/>
            <person name="Larimer F."/>
            <person name="Land M."/>
            <person name="Hauser L."/>
            <person name="Kyrpides N."/>
            <person name="Mikhailova N."/>
            <person name="Kayluzhnaya M."/>
            <person name="Chistoserdova L."/>
        </authorList>
    </citation>
    <scope>NUCLEOTIDE SEQUENCE [LARGE SCALE GENOMIC DNA]</scope>
    <source>
        <strain evidence="6">JLW8 / ATCC BAA-1282 / DSM 17540</strain>
    </source>
</reference>
<dbReference type="PROSITE" id="PS50110">
    <property type="entry name" value="RESPONSE_REGULATORY"/>
    <property type="match status" value="1"/>
</dbReference>
<evidence type="ECO:0000313" key="6">
    <source>
        <dbReference type="Proteomes" id="UP000002742"/>
    </source>
</evidence>
<feature type="modified residue" description="4-aspartylphosphate" evidence="2">
    <location>
        <position position="57"/>
    </location>
</feature>
<evidence type="ECO:0000256" key="2">
    <source>
        <dbReference type="PROSITE-ProRule" id="PRU00169"/>
    </source>
</evidence>
<dbReference type="SUPFAM" id="SSF109604">
    <property type="entry name" value="HD-domain/PDEase-like"/>
    <property type="match status" value="1"/>
</dbReference>
<dbReference type="HOGENOM" id="CLU_000445_92_10_4"/>
<keyword evidence="6" id="KW-1185">Reference proteome</keyword>
<dbReference type="GO" id="GO:0004112">
    <property type="term" value="F:cyclic-nucleotide phosphodiesterase activity"/>
    <property type="evidence" value="ECO:0007669"/>
    <property type="project" value="UniProtKB-ARBA"/>
</dbReference>
<evidence type="ECO:0000256" key="1">
    <source>
        <dbReference type="ARBA" id="ARBA00022801"/>
    </source>
</evidence>
<protein>
    <submittedName>
        <fullName evidence="5">Response regulator receiver modulated metal dependent phosphohydrolase</fullName>
    </submittedName>
</protein>
<dbReference type="Pfam" id="PF13487">
    <property type="entry name" value="HD_5"/>
    <property type="match status" value="1"/>
</dbReference>
<dbReference type="SMART" id="SM00448">
    <property type="entry name" value="REC"/>
    <property type="match status" value="1"/>
</dbReference>
<dbReference type="EMBL" id="CP001672">
    <property type="protein sequence ID" value="ACT47816.1"/>
    <property type="molecule type" value="Genomic_DNA"/>
</dbReference>
<dbReference type="CDD" id="cd17551">
    <property type="entry name" value="REC_RpfG-like"/>
    <property type="match status" value="1"/>
</dbReference>
<accession>C6WV67</accession>
<sequence>MSKKSMRILLIDDTELNITQLKHLIKKIPEYEAIAFTNPVKALLWCRDNEPDLVVVDYAMPEMDGIQFTQQFRGFVNYEDIPVLMITTNSDTSVRQKALSTGVTDFLNTPLDNIEFITRARNMLALRQNQKKLIDRAAWLTEEIRKATRKVKDQERETIFCLAKAVEYRNPETGAHIQRMAHYSKHIAHVLGLSVQEQELLLEAAPMHDIGKVGITDAILLKPGRLTPAEYATMQQHALIGYELLSAGSSPLLKVAAEIALTHHEKYDGSGYPHGLSGENIPLFGRIVAVADVFDALTSARPYKQAWSIEEACQLLRDGSGKHFDPACVEAFLSDFGEVIAIKNAFLDESDSEENRARYGA</sequence>
<keyword evidence="1 5" id="KW-0378">Hydrolase</keyword>
<dbReference type="PANTHER" id="PTHR45228">
    <property type="entry name" value="CYCLIC DI-GMP PHOSPHODIESTERASE TM_0186-RELATED"/>
    <property type="match status" value="1"/>
</dbReference>
<dbReference type="eggNOG" id="COG3437">
    <property type="taxonomic scope" value="Bacteria"/>
</dbReference>
<keyword evidence="2" id="KW-0597">Phosphoprotein</keyword>
<feature type="domain" description="Response regulatory" evidence="3">
    <location>
        <begin position="7"/>
        <end position="124"/>
    </location>
</feature>
<dbReference type="InterPro" id="IPR011006">
    <property type="entry name" value="CheY-like_superfamily"/>
</dbReference>
<evidence type="ECO:0000313" key="5">
    <source>
        <dbReference type="EMBL" id="ACT47816.1"/>
    </source>
</evidence>
<dbReference type="InterPro" id="IPR037522">
    <property type="entry name" value="HD_GYP_dom"/>
</dbReference>
<dbReference type="STRING" id="583345.Mmol_0907"/>
<evidence type="ECO:0000259" key="3">
    <source>
        <dbReference type="PROSITE" id="PS50110"/>
    </source>
</evidence>
<name>C6WV67_METML</name>
<dbReference type="Gene3D" id="3.40.50.2300">
    <property type="match status" value="1"/>
</dbReference>
<dbReference type="Gene3D" id="1.10.3210.10">
    <property type="entry name" value="Hypothetical protein af1432"/>
    <property type="match status" value="1"/>
</dbReference>
<dbReference type="PANTHER" id="PTHR45228:SF1">
    <property type="entry name" value="CYCLIC DI-GMP PHOSPHODIESTERASE TM_0186"/>
    <property type="match status" value="1"/>
</dbReference>
<organism evidence="5 6">
    <name type="scientific">Methylotenera mobilis (strain JLW8 / ATCC BAA-1282 / DSM 17540)</name>
    <dbReference type="NCBI Taxonomy" id="583345"/>
    <lineage>
        <taxon>Bacteria</taxon>
        <taxon>Pseudomonadati</taxon>
        <taxon>Pseudomonadota</taxon>
        <taxon>Betaproteobacteria</taxon>
        <taxon>Nitrosomonadales</taxon>
        <taxon>Methylophilaceae</taxon>
        <taxon>Methylotenera</taxon>
    </lineage>
</organism>
<dbReference type="GO" id="GO:0009214">
    <property type="term" value="P:cyclic nucleotide catabolic process"/>
    <property type="evidence" value="ECO:0007669"/>
    <property type="project" value="UniProtKB-ARBA"/>
</dbReference>
<dbReference type="CDD" id="cd00077">
    <property type="entry name" value="HDc"/>
    <property type="match status" value="1"/>
</dbReference>
<dbReference type="SMART" id="SM00471">
    <property type="entry name" value="HDc"/>
    <property type="match status" value="1"/>
</dbReference>
<dbReference type="KEGG" id="mmb:Mmol_0907"/>
<dbReference type="Pfam" id="PF00072">
    <property type="entry name" value="Response_reg"/>
    <property type="match status" value="1"/>
</dbReference>
<reference evidence="5 6" key="2">
    <citation type="journal article" date="2011" name="J. Bacteriol.">
        <title>Genomes of three methylotrophs from a single niche uncover genetic and metabolic divergence of Methylophilaceae.</title>
        <authorList>
            <person name="Lapidus A."/>
            <person name="Clum A."/>
            <person name="Labutti K."/>
            <person name="Kaluzhnaya M.G."/>
            <person name="Lim S."/>
            <person name="Beck D.A."/>
            <person name="Glavina Del Rio T."/>
            <person name="Nolan M."/>
            <person name="Mavromatis K."/>
            <person name="Huntemann M."/>
            <person name="Lucas S."/>
            <person name="Lidstrom M.E."/>
            <person name="Ivanova N."/>
            <person name="Chistoserdova L."/>
        </authorList>
    </citation>
    <scope>NUCLEOTIDE SEQUENCE [LARGE SCALE GENOMIC DNA]</scope>
    <source>
        <strain evidence="6">JLW8 / ATCC BAA-1282 / DSM 17540</strain>
    </source>
</reference>
<feature type="domain" description="HD-GYP" evidence="4">
    <location>
        <begin position="151"/>
        <end position="348"/>
    </location>
</feature>